<comment type="caution">
    <text evidence="1">The sequence shown here is derived from an EMBL/GenBank/DDBJ whole genome shotgun (WGS) entry which is preliminary data.</text>
</comment>
<organism evidence="1 2">
    <name type="scientific">Streptomyces abyssalis</name>
    <dbReference type="NCBI Taxonomy" id="933944"/>
    <lineage>
        <taxon>Bacteria</taxon>
        <taxon>Bacillati</taxon>
        <taxon>Actinomycetota</taxon>
        <taxon>Actinomycetes</taxon>
        <taxon>Kitasatosporales</taxon>
        <taxon>Streptomycetaceae</taxon>
        <taxon>Streptomyces</taxon>
    </lineage>
</organism>
<dbReference type="EMBL" id="LJGT01000032">
    <property type="protein sequence ID" value="OEU94865.1"/>
    <property type="molecule type" value="Genomic_DNA"/>
</dbReference>
<dbReference type="AlphaFoldDB" id="A0A1E7JW40"/>
<evidence type="ECO:0008006" key="3">
    <source>
        <dbReference type="Google" id="ProtNLM"/>
    </source>
</evidence>
<keyword evidence="2" id="KW-1185">Reference proteome</keyword>
<name>A0A1E7JW40_9ACTN</name>
<dbReference type="STRING" id="933944.AN215_00170"/>
<dbReference type="PATRIC" id="fig|933944.5.peg.45"/>
<evidence type="ECO:0000313" key="2">
    <source>
        <dbReference type="Proteomes" id="UP000176087"/>
    </source>
</evidence>
<reference evidence="1 2" key="1">
    <citation type="journal article" date="2016" name="Front. Microbiol.">
        <title>Comparative Genomics Analysis of Streptomyces Species Reveals Their Adaptation to the Marine Environment and Their Diversity at the Genomic Level.</title>
        <authorList>
            <person name="Tian X."/>
            <person name="Zhang Z."/>
            <person name="Yang T."/>
            <person name="Chen M."/>
            <person name="Li J."/>
            <person name="Chen F."/>
            <person name="Yang J."/>
            <person name="Li W."/>
            <person name="Zhang B."/>
            <person name="Zhang Z."/>
            <person name="Wu J."/>
            <person name="Zhang C."/>
            <person name="Long L."/>
            <person name="Xiao J."/>
        </authorList>
    </citation>
    <scope>NUCLEOTIDE SEQUENCE [LARGE SCALE GENOMIC DNA]</scope>
    <source>
        <strain evidence="1 2">SCSIO 10390</strain>
    </source>
</reference>
<sequence>MGWFDHTRKGGRYEHSSFPPVNDLLKKTGQKSGADAVWEGRLSWKNMPLRTDATRREVTALDANAAYLAAFKTHLPIGQLTHDTSGTHDPKRAGIHLITPPAWDHADLPSPLGDRRKTGDVWITEPTLRLMQRCARDGLCEAPVIRESWTSGATENVLEKLRRTLALVRREAIEQGDEVTTEYLKAAYSKFISTMGESTYNREIRRPDWMHILRSQAFANLWLKAHRAHKAGLTVVEVTGTDELHVVGDWRQLWDEGRDLSEMKPKHTYTLGGSDQ</sequence>
<accession>A0A1E7JW40</accession>
<evidence type="ECO:0000313" key="1">
    <source>
        <dbReference type="EMBL" id="OEU94865.1"/>
    </source>
</evidence>
<proteinExistence type="predicted"/>
<gene>
    <name evidence="1" type="ORF">AN215_00170</name>
</gene>
<dbReference type="Proteomes" id="UP000176087">
    <property type="component" value="Unassembled WGS sequence"/>
</dbReference>
<protein>
    <recommendedName>
        <fullName evidence="3">Dihydrolipoamide S-succinyltransferase</fullName>
    </recommendedName>
</protein>